<evidence type="ECO:0000313" key="1">
    <source>
        <dbReference type="EMBL" id="KAI5649880.1"/>
    </source>
</evidence>
<gene>
    <name evidence="1" type="ORF">M9H77_35885</name>
</gene>
<keyword evidence="2" id="KW-1185">Reference proteome</keyword>
<dbReference type="EMBL" id="CM044708">
    <property type="protein sequence ID" value="KAI5649880.1"/>
    <property type="molecule type" value="Genomic_DNA"/>
</dbReference>
<dbReference type="Proteomes" id="UP001060085">
    <property type="component" value="Linkage Group LG08"/>
</dbReference>
<organism evidence="1 2">
    <name type="scientific">Catharanthus roseus</name>
    <name type="common">Madagascar periwinkle</name>
    <name type="synonym">Vinca rosea</name>
    <dbReference type="NCBI Taxonomy" id="4058"/>
    <lineage>
        <taxon>Eukaryota</taxon>
        <taxon>Viridiplantae</taxon>
        <taxon>Streptophyta</taxon>
        <taxon>Embryophyta</taxon>
        <taxon>Tracheophyta</taxon>
        <taxon>Spermatophyta</taxon>
        <taxon>Magnoliopsida</taxon>
        <taxon>eudicotyledons</taxon>
        <taxon>Gunneridae</taxon>
        <taxon>Pentapetalae</taxon>
        <taxon>asterids</taxon>
        <taxon>lamiids</taxon>
        <taxon>Gentianales</taxon>
        <taxon>Apocynaceae</taxon>
        <taxon>Rauvolfioideae</taxon>
        <taxon>Vinceae</taxon>
        <taxon>Catharanthinae</taxon>
        <taxon>Catharanthus</taxon>
    </lineage>
</organism>
<comment type="caution">
    <text evidence="1">The sequence shown here is derived from an EMBL/GenBank/DDBJ whole genome shotgun (WGS) entry which is preliminary data.</text>
</comment>
<proteinExistence type="predicted"/>
<reference evidence="2" key="1">
    <citation type="journal article" date="2023" name="Nat. Plants">
        <title>Single-cell RNA sequencing provides a high-resolution roadmap for understanding the multicellular compartmentation of specialized metabolism.</title>
        <authorList>
            <person name="Sun S."/>
            <person name="Shen X."/>
            <person name="Li Y."/>
            <person name="Li Y."/>
            <person name="Wang S."/>
            <person name="Li R."/>
            <person name="Zhang H."/>
            <person name="Shen G."/>
            <person name="Guo B."/>
            <person name="Wei J."/>
            <person name="Xu J."/>
            <person name="St-Pierre B."/>
            <person name="Chen S."/>
            <person name="Sun C."/>
        </authorList>
    </citation>
    <scope>NUCLEOTIDE SEQUENCE [LARGE SCALE GENOMIC DNA]</scope>
</reference>
<accession>A0ACB9ZQJ6</accession>
<name>A0ACB9ZQJ6_CATRO</name>
<evidence type="ECO:0000313" key="2">
    <source>
        <dbReference type="Proteomes" id="UP001060085"/>
    </source>
</evidence>
<protein>
    <submittedName>
        <fullName evidence="1">Uncharacterized protein</fullName>
    </submittedName>
</protein>
<sequence>MSRRLALCVASPPCYFLEGWVKRGPSARVAQGGLRRRLLSSISQDGNCSRFGRGLSKEMMGQGTKAITMGKVNFTYSLERNLDKKGCIGRREMRALARRMNDRVIHWYGSQWN</sequence>